<evidence type="ECO:0000256" key="1">
    <source>
        <dbReference type="SAM" id="MobiDB-lite"/>
    </source>
</evidence>
<dbReference type="EMBL" id="LSYS01009631">
    <property type="protein sequence ID" value="OPJ66004.1"/>
    <property type="molecule type" value="Genomic_DNA"/>
</dbReference>
<comment type="caution">
    <text evidence="2">The sequence shown here is derived from an EMBL/GenBank/DDBJ whole genome shotgun (WGS) entry which is preliminary data.</text>
</comment>
<evidence type="ECO:0000313" key="3">
    <source>
        <dbReference type="Proteomes" id="UP000190648"/>
    </source>
</evidence>
<feature type="region of interest" description="Disordered" evidence="1">
    <location>
        <begin position="40"/>
        <end position="75"/>
    </location>
</feature>
<gene>
    <name evidence="2" type="ORF">AV530_004397</name>
</gene>
<name>A0A1V4J1V4_PATFA</name>
<accession>A0A1V4J1V4</accession>
<sequence>MPTRGPECRGEMTELNERLFVPSARLRAALGASLSRFSSYPAKNRSPAGVPRIITKKEGGKKRRCSHTSPAPGDAPVHLRLLLWAPWLLQDEEEERRGQRGAGDGGVRSRAVCVPCCAPGPRPIETRLAKGEPQHGNDLVERQTQMLRTLSRI</sequence>
<evidence type="ECO:0000313" key="2">
    <source>
        <dbReference type="EMBL" id="OPJ66004.1"/>
    </source>
</evidence>
<organism evidence="2 3">
    <name type="scientific">Patagioenas fasciata monilis</name>
    <dbReference type="NCBI Taxonomy" id="372326"/>
    <lineage>
        <taxon>Eukaryota</taxon>
        <taxon>Metazoa</taxon>
        <taxon>Chordata</taxon>
        <taxon>Craniata</taxon>
        <taxon>Vertebrata</taxon>
        <taxon>Euteleostomi</taxon>
        <taxon>Archelosauria</taxon>
        <taxon>Archosauria</taxon>
        <taxon>Dinosauria</taxon>
        <taxon>Saurischia</taxon>
        <taxon>Theropoda</taxon>
        <taxon>Coelurosauria</taxon>
        <taxon>Aves</taxon>
        <taxon>Neognathae</taxon>
        <taxon>Neoaves</taxon>
        <taxon>Columbimorphae</taxon>
        <taxon>Columbiformes</taxon>
        <taxon>Columbidae</taxon>
        <taxon>Patagioenas</taxon>
    </lineage>
</organism>
<keyword evidence="3" id="KW-1185">Reference proteome</keyword>
<protein>
    <submittedName>
        <fullName evidence="2">Uncharacterized protein</fullName>
    </submittedName>
</protein>
<reference evidence="2 3" key="1">
    <citation type="submission" date="2016-02" db="EMBL/GenBank/DDBJ databases">
        <title>Band-tailed pigeon sequencing and assembly.</title>
        <authorList>
            <person name="Soares A.E."/>
            <person name="Novak B.J."/>
            <person name="Rice E.S."/>
            <person name="O'Connell B."/>
            <person name="Chang D."/>
            <person name="Weber S."/>
            <person name="Shapiro B."/>
        </authorList>
    </citation>
    <scope>NUCLEOTIDE SEQUENCE [LARGE SCALE GENOMIC DNA]</scope>
    <source>
        <strain evidence="2">BTP2013</strain>
        <tissue evidence="2">Blood</tissue>
    </source>
</reference>
<dbReference type="AlphaFoldDB" id="A0A1V4J1V4"/>
<dbReference type="Proteomes" id="UP000190648">
    <property type="component" value="Unassembled WGS sequence"/>
</dbReference>
<proteinExistence type="predicted"/>